<dbReference type="EMBL" id="VSSQ01043824">
    <property type="protein sequence ID" value="MPM97557.1"/>
    <property type="molecule type" value="Genomic_DNA"/>
</dbReference>
<organism evidence="2">
    <name type="scientific">bioreactor metagenome</name>
    <dbReference type="NCBI Taxonomy" id="1076179"/>
    <lineage>
        <taxon>unclassified sequences</taxon>
        <taxon>metagenomes</taxon>
        <taxon>ecological metagenomes</taxon>
    </lineage>
</organism>
<evidence type="ECO:0000313" key="2">
    <source>
        <dbReference type="EMBL" id="MPM97557.1"/>
    </source>
</evidence>
<accession>A0A645E6Z2</accession>
<sequence>MANLEQSSRDIGETKEERADFEIETKITESAELSETNKLEVIVYEKGKNRPLVNLVRYE</sequence>
<gene>
    <name evidence="2" type="ORF">SDC9_144731</name>
</gene>
<dbReference type="AlphaFoldDB" id="A0A645E6Z2"/>
<feature type="region of interest" description="Disordered" evidence="1">
    <location>
        <begin position="1"/>
        <end position="20"/>
    </location>
</feature>
<reference evidence="2" key="1">
    <citation type="submission" date="2019-08" db="EMBL/GenBank/DDBJ databases">
        <authorList>
            <person name="Kucharzyk K."/>
            <person name="Murdoch R.W."/>
            <person name="Higgins S."/>
            <person name="Loffler F."/>
        </authorList>
    </citation>
    <scope>NUCLEOTIDE SEQUENCE</scope>
</reference>
<feature type="compositionally biased region" description="Basic and acidic residues" evidence="1">
    <location>
        <begin position="7"/>
        <end position="20"/>
    </location>
</feature>
<name>A0A645E6Z2_9ZZZZ</name>
<evidence type="ECO:0000256" key="1">
    <source>
        <dbReference type="SAM" id="MobiDB-lite"/>
    </source>
</evidence>
<protein>
    <submittedName>
        <fullName evidence="2">Uncharacterized protein</fullName>
    </submittedName>
</protein>
<proteinExistence type="predicted"/>
<comment type="caution">
    <text evidence="2">The sequence shown here is derived from an EMBL/GenBank/DDBJ whole genome shotgun (WGS) entry which is preliminary data.</text>
</comment>